<sequence>MDAVTVSEEFEPGRNEAQHWNSLARFRQLLDPGVRVANSTPAARVSMTDFLAGLEVRIADRFALSPKTATILTSSSSPARSRQGGV</sequence>
<dbReference type="RefSeq" id="WP_139036217.1">
    <property type="nucleotide sequence ID" value="NZ_VDDA01000005.1"/>
</dbReference>
<proteinExistence type="predicted"/>
<evidence type="ECO:0000313" key="2">
    <source>
        <dbReference type="Proteomes" id="UP000305267"/>
    </source>
</evidence>
<gene>
    <name evidence="1" type="ORF">FF100_13445</name>
</gene>
<evidence type="ECO:0000313" key="1">
    <source>
        <dbReference type="EMBL" id="TNC12677.1"/>
    </source>
</evidence>
<name>A0A5C4LJV6_9HYPH</name>
<comment type="caution">
    <text evidence="1">The sequence shown here is derived from an EMBL/GenBank/DDBJ whole genome shotgun (WGS) entry which is preliminary data.</text>
</comment>
<organism evidence="1 2">
    <name type="scientific">Methylobacterium terricola</name>
    <dbReference type="NCBI Taxonomy" id="2583531"/>
    <lineage>
        <taxon>Bacteria</taxon>
        <taxon>Pseudomonadati</taxon>
        <taxon>Pseudomonadota</taxon>
        <taxon>Alphaproteobacteria</taxon>
        <taxon>Hyphomicrobiales</taxon>
        <taxon>Methylobacteriaceae</taxon>
        <taxon>Methylobacterium</taxon>
    </lineage>
</organism>
<dbReference type="EMBL" id="VDDA01000005">
    <property type="protein sequence ID" value="TNC12677.1"/>
    <property type="molecule type" value="Genomic_DNA"/>
</dbReference>
<keyword evidence="2" id="KW-1185">Reference proteome</keyword>
<dbReference type="AlphaFoldDB" id="A0A5C4LJV6"/>
<reference evidence="1 2" key="1">
    <citation type="submission" date="2019-06" db="EMBL/GenBank/DDBJ databases">
        <title>Genome of Methylobacterium sp. 17Sr1-39.</title>
        <authorList>
            <person name="Seo T."/>
        </authorList>
    </citation>
    <scope>NUCLEOTIDE SEQUENCE [LARGE SCALE GENOMIC DNA]</scope>
    <source>
        <strain evidence="1 2">17Sr1-39</strain>
    </source>
</reference>
<accession>A0A5C4LJV6</accession>
<protein>
    <submittedName>
        <fullName evidence="1">Uncharacterized protein</fullName>
    </submittedName>
</protein>
<dbReference type="Proteomes" id="UP000305267">
    <property type="component" value="Unassembled WGS sequence"/>
</dbReference>